<evidence type="ECO:0000313" key="3">
    <source>
        <dbReference type="Proteomes" id="UP000236333"/>
    </source>
</evidence>
<accession>A0A2J8AD59</accession>
<name>A0A2J8AD59_9CHLO</name>
<dbReference type="OrthoDB" id="529691at2759"/>
<dbReference type="AlphaFoldDB" id="A0A2J8AD59"/>
<keyword evidence="3" id="KW-1185">Reference proteome</keyword>
<evidence type="ECO:0000256" key="1">
    <source>
        <dbReference type="SAM" id="MobiDB-lite"/>
    </source>
</evidence>
<evidence type="ECO:0000313" key="2">
    <source>
        <dbReference type="EMBL" id="PNH10443.1"/>
    </source>
</evidence>
<sequence>MGTAIVVSPEWRSNWRVATGPPAKREHRAQQEPDRKSAYTRHYAFKGRGRKEFLRQDMKVEVNELVLTREGAGLGV</sequence>
<gene>
    <name evidence="2" type="ORF">TSOC_002836</name>
</gene>
<feature type="region of interest" description="Disordered" evidence="1">
    <location>
        <begin position="16"/>
        <end position="36"/>
    </location>
</feature>
<dbReference type="EMBL" id="PGGS01000056">
    <property type="protein sequence ID" value="PNH10443.1"/>
    <property type="molecule type" value="Genomic_DNA"/>
</dbReference>
<organism evidence="2 3">
    <name type="scientific">Tetrabaena socialis</name>
    <dbReference type="NCBI Taxonomy" id="47790"/>
    <lineage>
        <taxon>Eukaryota</taxon>
        <taxon>Viridiplantae</taxon>
        <taxon>Chlorophyta</taxon>
        <taxon>core chlorophytes</taxon>
        <taxon>Chlorophyceae</taxon>
        <taxon>CS clade</taxon>
        <taxon>Chlamydomonadales</taxon>
        <taxon>Tetrabaenaceae</taxon>
        <taxon>Tetrabaena</taxon>
    </lineage>
</organism>
<reference evidence="2 3" key="1">
    <citation type="journal article" date="2017" name="Mol. Biol. Evol.">
        <title>The 4-celled Tetrabaena socialis nuclear genome reveals the essential components for genetic control of cell number at the origin of multicellularity in the volvocine lineage.</title>
        <authorList>
            <person name="Featherston J."/>
            <person name="Arakaki Y."/>
            <person name="Hanschen E.R."/>
            <person name="Ferris P.J."/>
            <person name="Michod R.E."/>
            <person name="Olson B.J.S.C."/>
            <person name="Nozaki H."/>
            <person name="Durand P.M."/>
        </authorList>
    </citation>
    <scope>NUCLEOTIDE SEQUENCE [LARGE SCALE GENOMIC DNA]</scope>
    <source>
        <strain evidence="2 3">NIES-571</strain>
    </source>
</reference>
<dbReference type="Proteomes" id="UP000236333">
    <property type="component" value="Unassembled WGS sequence"/>
</dbReference>
<comment type="caution">
    <text evidence="2">The sequence shown here is derived from an EMBL/GenBank/DDBJ whole genome shotgun (WGS) entry which is preliminary data.</text>
</comment>
<protein>
    <submittedName>
        <fullName evidence="2">Uncharacterized protein</fullName>
    </submittedName>
</protein>
<proteinExistence type="predicted"/>